<dbReference type="EMBL" id="UYRR01034499">
    <property type="protein sequence ID" value="VDK61281.1"/>
    <property type="molecule type" value="Genomic_DNA"/>
</dbReference>
<feature type="compositionally biased region" description="Polar residues" evidence="1">
    <location>
        <begin position="12"/>
        <end position="23"/>
    </location>
</feature>
<evidence type="ECO:0000256" key="2">
    <source>
        <dbReference type="SAM" id="Phobius"/>
    </source>
</evidence>
<evidence type="ECO:0000313" key="3">
    <source>
        <dbReference type="EMBL" id="VDK61281.1"/>
    </source>
</evidence>
<protein>
    <submittedName>
        <fullName evidence="5">MARVEL domain-containing protein</fullName>
    </submittedName>
</protein>
<keyword evidence="4" id="KW-1185">Reference proteome</keyword>
<organism evidence="5">
    <name type="scientific">Anisakis simplex</name>
    <name type="common">Herring worm</name>
    <dbReference type="NCBI Taxonomy" id="6269"/>
    <lineage>
        <taxon>Eukaryota</taxon>
        <taxon>Metazoa</taxon>
        <taxon>Ecdysozoa</taxon>
        <taxon>Nematoda</taxon>
        <taxon>Chromadorea</taxon>
        <taxon>Rhabditida</taxon>
        <taxon>Spirurina</taxon>
        <taxon>Ascaridomorpha</taxon>
        <taxon>Ascaridoidea</taxon>
        <taxon>Anisakidae</taxon>
        <taxon>Anisakis</taxon>
        <taxon>Anisakis simplex complex</taxon>
    </lineage>
</organism>
<sequence>MLAGAPGMASDYMQQRTAPQPTSVYDVERPVSAPGTEDGILKPQKDIVYFDALSLLSVFQVLCAIVIFTCGMLRLIWHAKWAIGVELAFAVYVFICGIMGIYANTKRSHCAAVGTYVMSAFATFAALIPLILGLFPTIPLTFPSADSDSFVNEDESRLVDYLLSFACFVELVVALITSIYGCQSIGTTMTHVEKLRLNADLNAAFESSSTSLPKSSQHSNRNAAALHLEKKASLQF</sequence>
<accession>A0A0M3KBI4</accession>
<evidence type="ECO:0000313" key="5">
    <source>
        <dbReference type="WBParaSite" id="ASIM_0001833101-mRNA-1"/>
    </source>
</evidence>
<proteinExistence type="predicted"/>
<name>A0A0M3KBI4_ANISI</name>
<keyword evidence="2" id="KW-0472">Membrane</keyword>
<keyword evidence="2" id="KW-0812">Transmembrane</keyword>
<feature type="region of interest" description="Disordered" evidence="1">
    <location>
        <begin position="1"/>
        <end position="23"/>
    </location>
</feature>
<reference evidence="5" key="1">
    <citation type="submission" date="2017-02" db="UniProtKB">
        <authorList>
            <consortium name="WormBaseParasite"/>
        </authorList>
    </citation>
    <scope>IDENTIFICATION</scope>
</reference>
<gene>
    <name evidence="3" type="ORF">ASIM_LOCUS17732</name>
</gene>
<dbReference type="WBParaSite" id="ASIM_0001833101-mRNA-1">
    <property type="protein sequence ID" value="ASIM_0001833101-mRNA-1"/>
    <property type="gene ID" value="ASIM_0001833101"/>
</dbReference>
<dbReference type="AlphaFoldDB" id="A0A0M3KBI4"/>
<feature type="transmembrane region" description="Helical" evidence="2">
    <location>
        <begin position="83"/>
        <end position="103"/>
    </location>
</feature>
<evidence type="ECO:0000256" key="1">
    <source>
        <dbReference type="SAM" id="MobiDB-lite"/>
    </source>
</evidence>
<evidence type="ECO:0000313" key="4">
    <source>
        <dbReference type="Proteomes" id="UP000267096"/>
    </source>
</evidence>
<dbReference type="OrthoDB" id="5788007at2759"/>
<reference evidence="3 4" key="2">
    <citation type="submission" date="2018-11" db="EMBL/GenBank/DDBJ databases">
        <authorList>
            <consortium name="Pathogen Informatics"/>
        </authorList>
    </citation>
    <scope>NUCLEOTIDE SEQUENCE [LARGE SCALE GENOMIC DNA]</scope>
</reference>
<dbReference type="Proteomes" id="UP000267096">
    <property type="component" value="Unassembled WGS sequence"/>
</dbReference>
<feature type="transmembrane region" description="Helical" evidence="2">
    <location>
        <begin position="115"/>
        <end position="138"/>
    </location>
</feature>
<feature type="transmembrane region" description="Helical" evidence="2">
    <location>
        <begin position="52"/>
        <end position="77"/>
    </location>
</feature>
<keyword evidence="2" id="KW-1133">Transmembrane helix</keyword>
<feature type="transmembrane region" description="Helical" evidence="2">
    <location>
        <begin position="158"/>
        <end position="180"/>
    </location>
</feature>